<feature type="transmembrane region" description="Helical" evidence="9">
    <location>
        <begin position="190"/>
        <end position="210"/>
    </location>
</feature>
<keyword evidence="11" id="KW-1185">Reference proteome</keyword>
<evidence type="ECO:0000256" key="6">
    <source>
        <dbReference type="ARBA" id="ARBA00022989"/>
    </source>
</evidence>
<evidence type="ECO:0000256" key="5">
    <source>
        <dbReference type="ARBA" id="ARBA00022970"/>
    </source>
</evidence>
<comment type="subcellular location">
    <subcellularLocation>
        <location evidence="1">Cell membrane</location>
        <topology evidence="1">Multi-pass membrane protein</topology>
    </subcellularLocation>
</comment>
<keyword evidence="5" id="KW-0029">Amino-acid transport</keyword>
<name>A0A8J7V295_9PROT</name>
<keyword evidence="3" id="KW-1003">Cell membrane</keyword>
<dbReference type="PANTHER" id="PTHR11795">
    <property type="entry name" value="BRANCHED-CHAIN AMINO ACID TRANSPORT SYSTEM PERMEASE PROTEIN LIVH"/>
    <property type="match status" value="1"/>
</dbReference>
<dbReference type="GO" id="GO:0005886">
    <property type="term" value="C:plasma membrane"/>
    <property type="evidence" value="ECO:0007669"/>
    <property type="project" value="UniProtKB-SubCell"/>
</dbReference>
<reference evidence="10" key="1">
    <citation type="submission" date="2021-04" db="EMBL/GenBank/DDBJ databases">
        <authorList>
            <person name="Zhang D.-C."/>
        </authorList>
    </citation>
    <scope>NUCLEOTIDE SEQUENCE</scope>
    <source>
        <strain evidence="10">CGMCC 1.15697</strain>
    </source>
</reference>
<dbReference type="RefSeq" id="WP_210681197.1">
    <property type="nucleotide sequence ID" value="NZ_JAGMWN010000002.1"/>
</dbReference>
<accession>A0A8J7V295</accession>
<evidence type="ECO:0000313" key="10">
    <source>
        <dbReference type="EMBL" id="MBP5856632.1"/>
    </source>
</evidence>
<protein>
    <submittedName>
        <fullName evidence="10">Branched-chain amino acid ABC transporter permease</fullName>
    </submittedName>
</protein>
<evidence type="ECO:0000256" key="8">
    <source>
        <dbReference type="ARBA" id="ARBA00037998"/>
    </source>
</evidence>
<feature type="transmembrane region" description="Helical" evidence="9">
    <location>
        <begin position="142"/>
        <end position="162"/>
    </location>
</feature>
<comment type="caution">
    <text evidence="10">The sequence shown here is derived from an EMBL/GenBank/DDBJ whole genome shotgun (WGS) entry which is preliminary data.</text>
</comment>
<feature type="transmembrane region" description="Helical" evidence="9">
    <location>
        <begin position="244"/>
        <end position="264"/>
    </location>
</feature>
<evidence type="ECO:0000256" key="1">
    <source>
        <dbReference type="ARBA" id="ARBA00004651"/>
    </source>
</evidence>
<keyword evidence="2" id="KW-0813">Transport</keyword>
<feature type="transmembrane region" description="Helical" evidence="9">
    <location>
        <begin position="97"/>
        <end position="115"/>
    </location>
</feature>
<keyword evidence="6 9" id="KW-1133">Transmembrane helix</keyword>
<sequence>MDLTLLLIQLLNGVQYGLLLFLIASGLTIVFGIMGVINLAHGSFYMVGAYLAWSLTAWTGSIFWALLLGVPLAAMLGLLVERLFIVHLYNRDHLQQVLLTFGLILIFNEMQSIIWGDDPHSVPKPDFLQFSIPLTEVQSYPAYNLFLAAVCLVLAGVMYWVVQKTRLGMRIRAGSSNPEMIQALGINTKVLFATVFSIGTTMAALAGLLAAPERSVYPGIGEQVLIISFVVVVIGGIGSIKGAFVGAMMIGLMDSLGATILRAFDDVELMSGLSVDNLTSVTVYALMAAILLWRPAGLYGRAH</sequence>
<feature type="transmembrane region" description="Helical" evidence="9">
    <location>
        <begin position="16"/>
        <end position="37"/>
    </location>
</feature>
<evidence type="ECO:0000256" key="2">
    <source>
        <dbReference type="ARBA" id="ARBA00022448"/>
    </source>
</evidence>
<feature type="transmembrane region" description="Helical" evidence="9">
    <location>
        <begin position="216"/>
        <end position="237"/>
    </location>
</feature>
<dbReference type="EMBL" id="JAGMWN010000002">
    <property type="protein sequence ID" value="MBP5856632.1"/>
    <property type="molecule type" value="Genomic_DNA"/>
</dbReference>
<evidence type="ECO:0000256" key="4">
    <source>
        <dbReference type="ARBA" id="ARBA00022692"/>
    </source>
</evidence>
<dbReference type="Proteomes" id="UP000672602">
    <property type="component" value="Unassembled WGS sequence"/>
</dbReference>
<dbReference type="AlphaFoldDB" id="A0A8J7V295"/>
<dbReference type="GO" id="GO:0006865">
    <property type="term" value="P:amino acid transport"/>
    <property type="evidence" value="ECO:0007669"/>
    <property type="project" value="UniProtKB-KW"/>
</dbReference>
<proteinExistence type="inferred from homology"/>
<dbReference type="GO" id="GO:0022857">
    <property type="term" value="F:transmembrane transporter activity"/>
    <property type="evidence" value="ECO:0007669"/>
    <property type="project" value="InterPro"/>
</dbReference>
<organism evidence="10 11">
    <name type="scientific">Marivibrio halodurans</name>
    <dbReference type="NCBI Taxonomy" id="2039722"/>
    <lineage>
        <taxon>Bacteria</taxon>
        <taxon>Pseudomonadati</taxon>
        <taxon>Pseudomonadota</taxon>
        <taxon>Alphaproteobacteria</taxon>
        <taxon>Rhodospirillales</taxon>
        <taxon>Rhodospirillaceae</taxon>
        <taxon>Marivibrio</taxon>
    </lineage>
</organism>
<evidence type="ECO:0000256" key="7">
    <source>
        <dbReference type="ARBA" id="ARBA00023136"/>
    </source>
</evidence>
<comment type="similarity">
    <text evidence="8">Belongs to the binding-protein-dependent transport system permease family. LivHM subfamily.</text>
</comment>
<keyword evidence="7 9" id="KW-0472">Membrane</keyword>
<keyword evidence="4 9" id="KW-0812">Transmembrane</keyword>
<dbReference type="Pfam" id="PF02653">
    <property type="entry name" value="BPD_transp_2"/>
    <property type="match status" value="1"/>
</dbReference>
<feature type="transmembrane region" description="Helical" evidence="9">
    <location>
        <begin position="270"/>
        <end position="293"/>
    </location>
</feature>
<dbReference type="InterPro" id="IPR052157">
    <property type="entry name" value="BCAA_transport_permease"/>
</dbReference>
<gene>
    <name evidence="10" type="ORF">KAJ83_06405</name>
</gene>
<evidence type="ECO:0000313" key="11">
    <source>
        <dbReference type="Proteomes" id="UP000672602"/>
    </source>
</evidence>
<dbReference type="CDD" id="cd06582">
    <property type="entry name" value="TM_PBP1_LivH_like"/>
    <property type="match status" value="1"/>
</dbReference>
<evidence type="ECO:0000256" key="3">
    <source>
        <dbReference type="ARBA" id="ARBA00022475"/>
    </source>
</evidence>
<dbReference type="PANTHER" id="PTHR11795:SF442">
    <property type="entry name" value="ABC TRANSPORTER ATP-BINDING PROTEIN"/>
    <property type="match status" value="1"/>
</dbReference>
<dbReference type="InterPro" id="IPR001851">
    <property type="entry name" value="ABC_transp_permease"/>
</dbReference>
<evidence type="ECO:0000256" key="9">
    <source>
        <dbReference type="SAM" id="Phobius"/>
    </source>
</evidence>